<protein>
    <submittedName>
        <fullName evidence="1">Uncharacterized protein</fullName>
    </submittedName>
</protein>
<reference evidence="1 2" key="1">
    <citation type="submission" date="2020-08" db="EMBL/GenBank/DDBJ databases">
        <title>Sequencing the genomes of 1000 actinobacteria strains.</title>
        <authorList>
            <person name="Klenk H.-P."/>
        </authorList>
    </citation>
    <scope>NUCLEOTIDE SEQUENCE [LARGE SCALE GENOMIC DNA]</scope>
    <source>
        <strain evidence="1 2">DSM 43675</strain>
    </source>
</reference>
<name>A0A7X0G6V6_9ACTN</name>
<dbReference type="AlphaFoldDB" id="A0A7X0G6V6"/>
<comment type="caution">
    <text evidence="1">The sequence shown here is derived from an EMBL/GenBank/DDBJ whole genome shotgun (WGS) entry which is preliminary data.</text>
</comment>
<proteinExistence type="predicted"/>
<evidence type="ECO:0000313" key="1">
    <source>
        <dbReference type="EMBL" id="MBB6400542.1"/>
    </source>
</evidence>
<organism evidence="1 2">
    <name type="scientific">Actinomadura coerulea</name>
    <dbReference type="NCBI Taxonomy" id="46159"/>
    <lineage>
        <taxon>Bacteria</taxon>
        <taxon>Bacillati</taxon>
        <taxon>Actinomycetota</taxon>
        <taxon>Actinomycetes</taxon>
        <taxon>Streptosporangiales</taxon>
        <taxon>Thermomonosporaceae</taxon>
        <taxon>Actinomadura</taxon>
    </lineage>
</organism>
<evidence type="ECO:0000313" key="2">
    <source>
        <dbReference type="Proteomes" id="UP000546324"/>
    </source>
</evidence>
<dbReference type="RefSeq" id="WP_185033155.1">
    <property type="nucleotide sequence ID" value="NZ_JACHMQ010000001.1"/>
</dbReference>
<dbReference type="Proteomes" id="UP000546324">
    <property type="component" value="Unassembled WGS sequence"/>
</dbReference>
<dbReference type="EMBL" id="JACHMQ010000001">
    <property type="protein sequence ID" value="MBB6400542.1"/>
    <property type="molecule type" value="Genomic_DNA"/>
</dbReference>
<accession>A0A7X0G6V6</accession>
<keyword evidence="2" id="KW-1185">Reference proteome</keyword>
<gene>
    <name evidence="1" type="ORF">BKA00_007456</name>
</gene>
<sequence length="48" mass="5284">MSNNDTRTPITLDVLDADGYDDEAAYLAGFDAMDERDALTFARGREIA</sequence>